<keyword evidence="2" id="KW-1185">Reference proteome</keyword>
<dbReference type="Proteomes" id="UP000202081">
    <property type="component" value="Segment"/>
</dbReference>
<protein>
    <submittedName>
        <fullName evidence="1">Uncharacterized protein</fullName>
    </submittedName>
</protein>
<reference evidence="1 2" key="1">
    <citation type="journal article" date="2016" name="Virology">
        <title>The genomic content and context of auxiliary metabolic genes in marine cyanomyoviruses.</title>
        <authorList>
            <person name="Crummett L.T."/>
            <person name="Puxty R.J."/>
            <person name="Weihe C."/>
            <person name="Marston M.F."/>
            <person name="Martiny J.B."/>
        </authorList>
    </citation>
    <scope>NUCLEOTIDE SEQUENCE [LARGE SCALE GENOMIC DNA]</scope>
    <source>
        <strain evidence="1">0810PA29</strain>
    </source>
</reference>
<gene>
    <name evidence="1" type="ORF">P29B0810_063</name>
</gene>
<name>A0A1D8KST7_9CAUD</name>
<dbReference type="EMBL" id="KU686211">
    <property type="protein sequence ID" value="AOV61758.1"/>
    <property type="molecule type" value="Genomic_DNA"/>
</dbReference>
<accession>A0A1D8KST7</accession>
<proteinExistence type="predicted"/>
<evidence type="ECO:0000313" key="1">
    <source>
        <dbReference type="EMBL" id="AOV61758.1"/>
    </source>
</evidence>
<evidence type="ECO:0000313" key="2">
    <source>
        <dbReference type="Proteomes" id="UP000202081"/>
    </source>
</evidence>
<organism evidence="1 2">
    <name type="scientific">Synechococcus phage S-WAM2</name>
    <dbReference type="NCBI Taxonomy" id="1815522"/>
    <lineage>
        <taxon>Viruses</taxon>
        <taxon>Duplodnaviria</taxon>
        <taxon>Heunggongvirae</taxon>
        <taxon>Uroviricota</taxon>
        <taxon>Caudoviricetes</taxon>
        <taxon>Pantevenvirales</taxon>
        <taxon>Kyanoviridae</taxon>
        <taxon>Cymopoleiavirus</taxon>
        <taxon>Cymopoleiavirus swam2</taxon>
    </lineage>
</organism>
<sequence>MNQQQWQQVEAIVRREQERCLQQYNTKQYKELSEILDHLYKLARA</sequence>
<dbReference type="GeneID" id="30309136"/>
<dbReference type="KEGG" id="vg:30309136"/>
<dbReference type="RefSeq" id="YP_009324226.1">
    <property type="nucleotide sequence ID" value="NC_031935.1"/>
</dbReference>